<protein>
    <submittedName>
        <fullName evidence="1">Uncharacterized protein</fullName>
    </submittedName>
</protein>
<dbReference type="EMBL" id="JAFLQZ010000001">
    <property type="protein sequence ID" value="MBO0356493.1"/>
    <property type="molecule type" value="Genomic_DNA"/>
</dbReference>
<name>A0A939ES67_9BACT</name>
<accession>A0A939ES67</accession>
<reference evidence="1" key="1">
    <citation type="submission" date="2021-03" db="EMBL/GenBank/DDBJ databases">
        <authorList>
            <person name="Kim M.K."/>
        </authorList>
    </citation>
    <scope>NUCLEOTIDE SEQUENCE</scope>
    <source>
        <strain evidence="1">BT186</strain>
    </source>
</reference>
<comment type="caution">
    <text evidence="1">The sequence shown here is derived from an EMBL/GenBank/DDBJ whole genome shotgun (WGS) entry which is preliminary data.</text>
</comment>
<evidence type="ECO:0000313" key="1">
    <source>
        <dbReference type="EMBL" id="MBO0356493.1"/>
    </source>
</evidence>
<gene>
    <name evidence="1" type="ORF">J0X19_00920</name>
</gene>
<proteinExistence type="predicted"/>
<dbReference type="Proteomes" id="UP000664144">
    <property type="component" value="Unassembled WGS sequence"/>
</dbReference>
<organism evidence="1 2">
    <name type="scientific">Hymenobacter telluris</name>
    <dbReference type="NCBI Taxonomy" id="2816474"/>
    <lineage>
        <taxon>Bacteria</taxon>
        <taxon>Pseudomonadati</taxon>
        <taxon>Bacteroidota</taxon>
        <taxon>Cytophagia</taxon>
        <taxon>Cytophagales</taxon>
        <taxon>Hymenobacteraceae</taxon>
        <taxon>Hymenobacter</taxon>
    </lineage>
</organism>
<keyword evidence="2" id="KW-1185">Reference proteome</keyword>
<dbReference type="RefSeq" id="WP_206980001.1">
    <property type="nucleotide sequence ID" value="NZ_JAFLQZ010000001.1"/>
</dbReference>
<evidence type="ECO:0000313" key="2">
    <source>
        <dbReference type="Proteomes" id="UP000664144"/>
    </source>
</evidence>
<dbReference type="AlphaFoldDB" id="A0A939ES67"/>
<sequence length="68" mass="7698">MNKVLPLVALLIALGLIIFLYLRLTRTEEALKQANQRFTDCEQVNFQLQNQLTQATRGAAVPDSLKVR</sequence>